<sequence length="50" mass="5189">MKKLMAAALALSLLPLATACNTVEGVGRDVQAGGEVVSETARDVKEKMSK</sequence>
<evidence type="ECO:0000313" key="8">
    <source>
        <dbReference type="EMBL" id="HAE94743.1"/>
    </source>
</evidence>
<keyword evidence="4" id="KW-0472">Membrane</keyword>
<evidence type="ECO:0000313" key="9">
    <source>
        <dbReference type="EMBL" id="HBQ50170.1"/>
    </source>
</evidence>
<name>A0A353L5Y0_9PROT</name>
<dbReference type="PROSITE" id="PS51257">
    <property type="entry name" value="PROKAR_LIPOPROTEIN"/>
    <property type="match status" value="1"/>
</dbReference>
<evidence type="ECO:0000256" key="7">
    <source>
        <dbReference type="SAM" id="SignalP"/>
    </source>
</evidence>
<dbReference type="OrthoDB" id="7363288at2"/>
<keyword evidence="2" id="KW-1003">Cell membrane</keyword>
<keyword evidence="5" id="KW-0564">Palmitate</keyword>
<dbReference type="RefSeq" id="WP_035554000.1">
    <property type="nucleotide sequence ID" value="NZ_AWFH01000045.1"/>
</dbReference>
<reference evidence="10 11" key="1">
    <citation type="journal article" date="2018" name="Nat. Biotechnol.">
        <title>A standardized bacterial taxonomy based on genome phylogeny substantially revises the tree of life.</title>
        <authorList>
            <person name="Parks D.H."/>
            <person name="Chuvochina M."/>
            <person name="Waite D.W."/>
            <person name="Rinke C."/>
            <person name="Skarshewski A."/>
            <person name="Chaumeil P.A."/>
            <person name="Hugenholtz P."/>
        </authorList>
    </citation>
    <scope>NUCLEOTIDE SEQUENCE [LARGE SCALE GENOMIC DNA]</scope>
    <source>
        <strain evidence="9">UBA10378</strain>
        <strain evidence="8">UBA8557</strain>
    </source>
</reference>
<keyword evidence="3 7" id="KW-0732">Signal</keyword>
<dbReference type="GO" id="GO:0016020">
    <property type="term" value="C:membrane"/>
    <property type="evidence" value="ECO:0007669"/>
    <property type="project" value="InterPro"/>
</dbReference>
<gene>
    <name evidence="8" type="ORF">DCG65_09290</name>
    <name evidence="9" type="ORF">DD728_15050</name>
</gene>
<keyword evidence="6" id="KW-0449">Lipoprotein</keyword>
<evidence type="ECO:0000256" key="2">
    <source>
        <dbReference type="ARBA" id="ARBA00022475"/>
    </source>
</evidence>
<dbReference type="EMBL" id="DMBR01000283">
    <property type="protein sequence ID" value="HAE94743.1"/>
    <property type="molecule type" value="Genomic_DNA"/>
</dbReference>
<evidence type="ECO:0000256" key="5">
    <source>
        <dbReference type="ARBA" id="ARBA00023139"/>
    </source>
</evidence>
<dbReference type="Pfam" id="PF08085">
    <property type="entry name" value="Entericidin"/>
    <property type="match status" value="1"/>
</dbReference>
<dbReference type="GO" id="GO:0009636">
    <property type="term" value="P:response to toxic substance"/>
    <property type="evidence" value="ECO:0007669"/>
    <property type="project" value="InterPro"/>
</dbReference>
<comment type="similarity">
    <text evidence="1">Belongs to the EcnA/EcnB lipoprotein family.</text>
</comment>
<protein>
    <submittedName>
        <fullName evidence="8">Entericidin, EcnA/B family</fullName>
    </submittedName>
</protein>
<feature type="signal peptide" evidence="7">
    <location>
        <begin position="1"/>
        <end position="19"/>
    </location>
</feature>
<dbReference type="InterPro" id="IPR012556">
    <property type="entry name" value="Entericidin"/>
</dbReference>
<dbReference type="Proteomes" id="UP000259173">
    <property type="component" value="Unassembled WGS sequence"/>
</dbReference>
<feature type="chain" id="PRO_5036065443" evidence="7">
    <location>
        <begin position="20"/>
        <end position="50"/>
    </location>
</feature>
<organism evidence="8 10">
    <name type="scientific">Hyphomonas atlantica</name>
    <dbReference type="NCBI Taxonomy" id="1280948"/>
    <lineage>
        <taxon>Bacteria</taxon>
        <taxon>Pseudomonadati</taxon>
        <taxon>Pseudomonadota</taxon>
        <taxon>Alphaproteobacteria</taxon>
        <taxon>Hyphomonadales</taxon>
        <taxon>Hyphomonadaceae</taxon>
        <taxon>Hyphomonas</taxon>
    </lineage>
</organism>
<proteinExistence type="inferred from homology"/>
<accession>A0A353L5Y0</accession>
<evidence type="ECO:0000313" key="10">
    <source>
        <dbReference type="Proteomes" id="UP000259173"/>
    </source>
</evidence>
<evidence type="ECO:0000256" key="6">
    <source>
        <dbReference type="ARBA" id="ARBA00023288"/>
    </source>
</evidence>
<dbReference type="GeneID" id="92500817"/>
<evidence type="ECO:0000256" key="3">
    <source>
        <dbReference type="ARBA" id="ARBA00022729"/>
    </source>
</evidence>
<evidence type="ECO:0000256" key="4">
    <source>
        <dbReference type="ARBA" id="ARBA00023136"/>
    </source>
</evidence>
<evidence type="ECO:0000256" key="1">
    <source>
        <dbReference type="ARBA" id="ARBA00010296"/>
    </source>
</evidence>
<dbReference type="Proteomes" id="UP000263957">
    <property type="component" value="Unassembled WGS sequence"/>
</dbReference>
<comment type="caution">
    <text evidence="8">The sequence shown here is derived from an EMBL/GenBank/DDBJ whole genome shotgun (WGS) entry which is preliminary data.</text>
</comment>
<dbReference type="EMBL" id="DOGS01000303">
    <property type="protein sequence ID" value="HBQ50170.1"/>
    <property type="molecule type" value="Genomic_DNA"/>
</dbReference>
<evidence type="ECO:0000313" key="11">
    <source>
        <dbReference type="Proteomes" id="UP000263957"/>
    </source>
</evidence>
<dbReference type="AlphaFoldDB" id="A0A353L5Y0"/>